<feature type="transmembrane region" description="Helical" evidence="1">
    <location>
        <begin position="37"/>
        <end position="62"/>
    </location>
</feature>
<dbReference type="OrthoDB" id="4828821at2"/>
<keyword evidence="3" id="KW-1185">Reference proteome</keyword>
<evidence type="ECO:0000313" key="2">
    <source>
        <dbReference type="EMBL" id="RHA38000.1"/>
    </source>
</evidence>
<comment type="caution">
    <text evidence="2">The sequence shown here is derived from an EMBL/GenBank/DDBJ whole genome shotgun (WGS) entry which is preliminary data.</text>
</comment>
<gene>
    <name evidence="2" type="ORF">D1825_15530</name>
</gene>
<dbReference type="RefSeq" id="WP_118768324.1">
    <property type="nucleotide sequence ID" value="NZ_QWKP01000218.1"/>
</dbReference>
<dbReference type="EMBL" id="QWKP01000218">
    <property type="protein sequence ID" value="RHA38000.1"/>
    <property type="molecule type" value="Genomic_DNA"/>
</dbReference>
<protein>
    <submittedName>
        <fullName evidence="2">Uncharacterized protein</fullName>
    </submittedName>
</protein>
<evidence type="ECO:0000256" key="1">
    <source>
        <dbReference type="SAM" id="Phobius"/>
    </source>
</evidence>
<evidence type="ECO:0000313" key="3">
    <source>
        <dbReference type="Proteomes" id="UP000283374"/>
    </source>
</evidence>
<organism evidence="2 3">
    <name type="scientific">Cellulomonas rhizosphaerae</name>
    <dbReference type="NCBI Taxonomy" id="2293719"/>
    <lineage>
        <taxon>Bacteria</taxon>
        <taxon>Bacillati</taxon>
        <taxon>Actinomycetota</taxon>
        <taxon>Actinomycetes</taxon>
        <taxon>Micrococcales</taxon>
        <taxon>Cellulomonadaceae</taxon>
        <taxon>Cellulomonas</taxon>
    </lineage>
</organism>
<sequence>MNDPLHRALSDAEASDEAAGYTVPVALVRSRVRRRRAVRAGGVVGVAALAVVAVVVATPSFLPRTPAADPPIGPAPGVVADWPAQFDRCGKQVDDVLDEAGGLALRATLAAATGNAIAVHTTMAAPESVTDGWIYGTELTVVDSDGVVVGVQEGPSVPALDEIDAYYANVLFGGEPFPLESDDTLPLVSCEQYPSGNGSIAIPAGSYRLWVTQTVGYSGKDVSGNGRASTDLPLVVGAGGEPSPTADAAAAAAPPADDLFACGRPVDVSIHALPDAAGLVLAADTPESDWSSTAPPWSVTLGASGGRTIDARTDSAGSLALVDDGVIVGFVVPGRGALRELTVGPDATAELDGPTLVVPCGAAQLRGSYVAWPYVVAQPTRSVDADGVVSTPASPVVVVANPRQVTFGL</sequence>
<keyword evidence="1" id="KW-0812">Transmembrane</keyword>
<dbReference type="AlphaFoldDB" id="A0A413RI97"/>
<keyword evidence="1" id="KW-1133">Transmembrane helix</keyword>
<accession>A0A413RI97</accession>
<reference evidence="2 3" key="1">
    <citation type="submission" date="2018-08" db="EMBL/GenBank/DDBJ databases">
        <title>Cellulomonas rhizosphaerae sp. nov., a novel actinomycete isolated from soil.</title>
        <authorList>
            <person name="Tian Y."/>
        </authorList>
    </citation>
    <scope>NUCLEOTIDE SEQUENCE [LARGE SCALE GENOMIC DNA]</scope>
    <source>
        <strain evidence="2 3">NEAU-TCZ24</strain>
    </source>
</reference>
<keyword evidence="1" id="KW-0472">Membrane</keyword>
<name>A0A413RI97_9CELL</name>
<proteinExistence type="predicted"/>
<dbReference type="Proteomes" id="UP000283374">
    <property type="component" value="Unassembled WGS sequence"/>
</dbReference>